<dbReference type="Pfam" id="PF00958">
    <property type="entry name" value="GMP_synt_C"/>
    <property type="match status" value="1"/>
</dbReference>
<keyword evidence="3" id="KW-1185">Reference proteome</keyword>
<organism evidence="2 3">
    <name type="scientific">Azotobacter bryophylli</name>
    <dbReference type="NCBI Taxonomy" id="1986537"/>
    <lineage>
        <taxon>Bacteria</taxon>
        <taxon>Pseudomonadati</taxon>
        <taxon>Pseudomonadota</taxon>
        <taxon>Gammaproteobacteria</taxon>
        <taxon>Pseudomonadales</taxon>
        <taxon>Pseudomonadaceae</taxon>
        <taxon>Azotobacter</taxon>
    </lineage>
</organism>
<dbReference type="EMBL" id="JBHRSJ010000014">
    <property type="protein sequence ID" value="MFC2972259.1"/>
    <property type="molecule type" value="Genomic_DNA"/>
</dbReference>
<reference evidence="3" key="1">
    <citation type="journal article" date="2019" name="Int. J. Syst. Evol. Microbiol.">
        <title>The Global Catalogue of Microorganisms (GCM) 10K type strain sequencing project: providing services to taxonomists for standard genome sequencing and annotation.</title>
        <authorList>
            <consortium name="The Broad Institute Genomics Platform"/>
            <consortium name="The Broad Institute Genome Sequencing Center for Infectious Disease"/>
            <person name="Wu L."/>
            <person name="Ma J."/>
        </authorList>
    </citation>
    <scope>NUCLEOTIDE SEQUENCE [LARGE SCALE GENOMIC DNA]</scope>
    <source>
        <strain evidence="3">KCTC 62195</strain>
    </source>
</reference>
<feature type="domain" description="GMP synthase C-terminal" evidence="1">
    <location>
        <begin position="23"/>
        <end position="54"/>
    </location>
</feature>
<evidence type="ECO:0000313" key="3">
    <source>
        <dbReference type="Proteomes" id="UP001595457"/>
    </source>
</evidence>
<sequence>MCRVSGGRGASRDVFPRGVWYQSTLLEKLSICIINKIEVISRVTYDLSSKPPATSLSE</sequence>
<comment type="caution">
    <text evidence="2">The sequence shown here is derived from an EMBL/GenBank/DDBJ whole genome shotgun (WGS) entry which is preliminary data.</text>
</comment>
<name>A0ABV7ARV7_9GAMM</name>
<dbReference type="SUPFAM" id="SSF54810">
    <property type="entry name" value="GMP synthetase C-terminal dimerisation domain"/>
    <property type="match status" value="1"/>
</dbReference>
<dbReference type="InterPro" id="IPR001674">
    <property type="entry name" value="GMP_synth_C"/>
</dbReference>
<dbReference type="RefSeq" id="WP_377813903.1">
    <property type="nucleotide sequence ID" value="NZ_JBHRSJ010000014.1"/>
</dbReference>
<evidence type="ECO:0000259" key="1">
    <source>
        <dbReference type="Pfam" id="PF00958"/>
    </source>
</evidence>
<gene>
    <name evidence="2" type="ORF">ACFOJE_08545</name>
</gene>
<accession>A0ABV7ARV7</accession>
<evidence type="ECO:0000313" key="2">
    <source>
        <dbReference type="EMBL" id="MFC2972259.1"/>
    </source>
</evidence>
<proteinExistence type="predicted"/>
<dbReference type="Gene3D" id="3.30.300.10">
    <property type="match status" value="1"/>
</dbReference>
<dbReference type="Proteomes" id="UP001595457">
    <property type="component" value="Unassembled WGS sequence"/>
</dbReference>
<protein>
    <recommendedName>
        <fullName evidence="1">GMP synthase C-terminal domain-containing protein</fullName>
    </recommendedName>
</protein>